<feature type="compositionally biased region" description="Pro residues" evidence="1">
    <location>
        <begin position="60"/>
        <end position="70"/>
    </location>
</feature>
<dbReference type="Pfam" id="PF03724">
    <property type="entry name" value="META"/>
    <property type="match status" value="1"/>
</dbReference>
<feature type="region of interest" description="Disordered" evidence="1">
    <location>
        <begin position="53"/>
        <end position="74"/>
    </location>
</feature>
<dbReference type="EMBL" id="JACDTZ010000002">
    <property type="protein sequence ID" value="MBA5245416.1"/>
    <property type="molecule type" value="Genomic_DNA"/>
</dbReference>
<keyword evidence="2" id="KW-0732">Signal</keyword>
<sequence length="201" mass="21143">MVTSTKTLRKLSTATAAVALTGGLLGVGTADAQERPEAPSIDQFVQMSSNLFGGLGGTPAPAPAPAPAPENPAGSELIQQIPEGADHLTDDRLTAALDTTLQAKKNTAITLDFRENGVLHLNDGCNSGTAKYQIDNTGALHLSDFTETKMACEPGAQKDADDLKMVLQTNPQLFQLDASTLFLSGQGHGIELQKMHGRDYQ</sequence>
<organism evidence="4 5">
    <name type="scientific">Corynebacterium haemomassiliense</name>
    <dbReference type="NCBI Taxonomy" id="2754726"/>
    <lineage>
        <taxon>Bacteria</taxon>
        <taxon>Bacillati</taxon>
        <taxon>Actinomycetota</taxon>
        <taxon>Actinomycetes</taxon>
        <taxon>Mycobacteriales</taxon>
        <taxon>Corynebacteriaceae</taxon>
        <taxon>Corynebacterium</taxon>
    </lineage>
</organism>
<accession>A0A7W2ECW1</accession>
<dbReference type="AlphaFoldDB" id="A0A7W2ECW1"/>
<dbReference type="InterPro" id="IPR005184">
    <property type="entry name" value="DUF306_Meta_HslJ"/>
</dbReference>
<evidence type="ECO:0000313" key="4">
    <source>
        <dbReference type="EMBL" id="MBA5245416.1"/>
    </source>
</evidence>
<evidence type="ECO:0000256" key="1">
    <source>
        <dbReference type="SAM" id="MobiDB-lite"/>
    </source>
</evidence>
<dbReference type="RefSeq" id="WP_181890014.1">
    <property type="nucleotide sequence ID" value="NZ_JACDTZ010000002.1"/>
</dbReference>
<feature type="domain" description="DUF306" evidence="3">
    <location>
        <begin position="102"/>
        <end position="188"/>
    </location>
</feature>
<proteinExistence type="predicted"/>
<feature type="chain" id="PRO_5031438580" evidence="2">
    <location>
        <begin position="33"/>
        <end position="201"/>
    </location>
</feature>
<evidence type="ECO:0000313" key="5">
    <source>
        <dbReference type="Proteomes" id="UP000523682"/>
    </source>
</evidence>
<feature type="signal peptide" evidence="2">
    <location>
        <begin position="1"/>
        <end position="32"/>
    </location>
</feature>
<dbReference type="InterPro" id="IPR038670">
    <property type="entry name" value="HslJ-like_sf"/>
</dbReference>
<gene>
    <name evidence="4" type="ORF">H0193_11480</name>
</gene>
<evidence type="ECO:0000256" key="2">
    <source>
        <dbReference type="SAM" id="SignalP"/>
    </source>
</evidence>
<evidence type="ECO:0000259" key="3">
    <source>
        <dbReference type="Pfam" id="PF03724"/>
    </source>
</evidence>
<reference evidence="4 5" key="1">
    <citation type="submission" date="2020-07" db="EMBL/GenBank/DDBJ databases">
        <title>Draft genome and description of Corynebacterium haemomassiliense strain Marseile-Q3615 sp. nov.</title>
        <authorList>
            <person name="Boxberger M."/>
            <person name="La Scola B."/>
        </authorList>
    </citation>
    <scope>NUCLEOTIDE SEQUENCE [LARGE SCALE GENOMIC DNA]</scope>
    <source>
        <strain evidence="4 5">Marseille-Q3615</strain>
    </source>
</reference>
<dbReference type="Proteomes" id="UP000523682">
    <property type="component" value="Unassembled WGS sequence"/>
</dbReference>
<dbReference type="Gene3D" id="2.40.128.270">
    <property type="match status" value="1"/>
</dbReference>
<protein>
    <submittedName>
        <fullName evidence="4">META domain-containing protein</fullName>
    </submittedName>
</protein>
<name>A0A7W2ECW1_9CORY</name>
<keyword evidence="5" id="KW-1185">Reference proteome</keyword>
<comment type="caution">
    <text evidence="4">The sequence shown here is derived from an EMBL/GenBank/DDBJ whole genome shotgun (WGS) entry which is preliminary data.</text>
</comment>